<keyword evidence="5" id="KW-0677">Repeat</keyword>
<accession>A0A7M5VE72</accession>
<proteinExistence type="predicted"/>
<evidence type="ECO:0000313" key="13">
    <source>
        <dbReference type="EnsemblMetazoa" id="CLYHEMP009428.1"/>
    </source>
</evidence>
<keyword evidence="3" id="KW-0433">Leucine-rich repeat</keyword>
<dbReference type="InterPro" id="IPR003591">
    <property type="entry name" value="Leu-rich_rpt_typical-subtyp"/>
</dbReference>
<dbReference type="InterPro" id="IPR003598">
    <property type="entry name" value="Ig_sub2"/>
</dbReference>
<organism evidence="13 14">
    <name type="scientific">Clytia hemisphaerica</name>
    <dbReference type="NCBI Taxonomy" id="252671"/>
    <lineage>
        <taxon>Eukaryota</taxon>
        <taxon>Metazoa</taxon>
        <taxon>Cnidaria</taxon>
        <taxon>Hydrozoa</taxon>
        <taxon>Hydroidolina</taxon>
        <taxon>Leptothecata</taxon>
        <taxon>Obeliida</taxon>
        <taxon>Clytiidae</taxon>
        <taxon>Clytia</taxon>
    </lineage>
</organism>
<dbReference type="PROSITE" id="PS51450">
    <property type="entry name" value="LRR"/>
    <property type="match status" value="7"/>
</dbReference>
<dbReference type="Pfam" id="PF13927">
    <property type="entry name" value="Ig_3"/>
    <property type="match status" value="1"/>
</dbReference>
<dbReference type="InterPro" id="IPR050836">
    <property type="entry name" value="SDS22/Internalin_LRR"/>
</dbReference>
<feature type="compositionally biased region" description="Low complexity" evidence="9">
    <location>
        <begin position="1008"/>
        <end position="1022"/>
    </location>
</feature>
<dbReference type="SMART" id="SM00409">
    <property type="entry name" value="IG"/>
    <property type="match status" value="3"/>
</dbReference>
<feature type="chain" id="PRO_5029446015" description="Ig-like domain-containing protein" evidence="11">
    <location>
        <begin position="26"/>
        <end position="1037"/>
    </location>
</feature>
<dbReference type="PANTHER" id="PTHR46652:SF3">
    <property type="entry name" value="LEUCINE-RICH REPEAT-CONTAINING PROTEIN 9"/>
    <property type="match status" value="1"/>
</dbReference>
<dbReference type="SMART" id="SM00364">
    <property type="entry name" value="LRR_BAC"/>
    <property type="match status" value="6"/>
</dbReference>
<dbReference type="SUPFAM" id="SSF48726">
    <property type="entry name" value="Immunoglobulin"/>
    <property type="match status" value="3"/>
</dbReference>
<keyword evidence="2" id="KW-0963">Cytoplasm</keyword>
<evidence type="ECO:0000256" key="11">
    <source>
        <dbReference type="SAM" id="SignalP"/>
    </source>
</evidence>
<feature type="domain" description="Ig-like" evidence="12">
    <location>
        <begin position="661"/>
        <end position="747"/>
    </location>
</feature>
<evidence type="ECO:0000256" key="3">
    <source>
        <dbReference type="ARBA" id="ARBA00022614"/>
    </source>
</evidence>
<evidence type="ECO:0000256" key="9">
    <source>
        <dbReference type="SAM" id="MobiDB-lite"/>
    </source>
</evidence>
<evidence type="ECO:0000256" key="6">
    <source>
        <dbReference type="ARBA" id="ARBA00023157"/>
    </source>
</evidence>
<dbReference type="InterPro" id="IPR003599">
    <property type="entry name" value="Ig_sub"/>
</dbReference>
<dbReference type="SMART" id="SM00408">
    <property type="entry name" value="IGc2"/>
    <property type="match status" value="3"/>
</dbReference>
<evidence type="ECO:0000256" key="1">
    <source>
        <dbReference type="ARBA" id="ARBA00004496"/>
    </source>
</evidence>
<dbReference type="InterPro" id="IPR013783">
    <property type="entry name" value="Ig-like_fold"/>
</dbReference>
<dbReference type="GeneID" id="136809838"/>
<dbReference type="InterPro" id="IPR000483">
    <property type="entry name" value="Cys-rich_flank_reg_C"/>
</dbReference>
<evidence type="ECO:0000256" key="10">
    <source>
        <dbReference type="SAM" id="Phobius"/>
    </source>
</evidence>
<keyword evidence="10" id="KW-0472">Membrane</keyword>
<comment type="subcellular location">
    <subcellularLocation>
        <location evidence="1">Cytoplasm</location>
    </subcellularLocation>
</comment>
<dbReference type="InterPro" id="IPR032675">
    <property type="entry name" value="LRR_dom_sf"/>
</dbReference>
<feature type="domain" description="Ig-like" evidence="12">
    <location>
        <begin position="563"/>
        <end position="656"/>
    </location>
</feature>
<dbReference type="OrthoDB" id="5982776at2759"/>
<dbReference type="GO" id="GO:0005737">
    <property type="term" value="C:cytoplasm"/>
    <property type="evidence" value="ECO:0007669"/>
    <property type="project" value="UniProtKB-SubCell"/>
</dbReference>
<protein>
    <recommendedName>
        <fullName evidence="12">Ig-like domain-containing protein</fullName>
    </recommendedName>
</protein>
<dbReference type="InterPro" id="IPR001611">
    <property type="entry name" value="Leu-rich_rpt"/>
</dbReference>
<dbReference type="Gene3D" id="2.60.40.10">
    <property type="entry name" value="Immunoglobulins"/>
    <property type="match status" value="3"/>
</dbReference>
<dbReference type="SMART" id="SM00082">
    <property type="entry name" value="LRRCT"/>
    <property type="match status" value="1"/>
</dbReference>
<name>A0A7M5VE72_9CNID</name>
<evidence type="ECO:0000256" key="2">
    <source>
        <dbReference type="ARBA" id="ARBA00022490"/>
    </source>
</evidence>
<feature type="transmembrane region" description="Helical" evidence="10">
    <location>
        <begin position="758"/>
        <end position="782"/>
    </location>
</feature>
<dbReference type="InterPro" id="IPR036179">
    <property type="entry name" value="Ig-like_dom_sf"/>
</dbReference>
<dbReference type="Proteomes" id="UP000594262">
    <property type="component" value="Unplaced"/>
</dbReference>
<dbReference type="PROSITE" id="PS50835">
    <property type="entry name" value="IG_LIKE"/>
    <property type="match status" value="3"/>
</dbReference>
<feature type="signal peptide" evidence="11">
    <location>
        <begin position="1"/>
        <end position="25"/>
    </location>
</feature>
<feature type="region of interest" description="Disordered" evidence="9">
    <location>
        <begin position="962"/>
        <end position="1025"/>
    </location>
</feature>
<dbReference type="FunFam" id="2.60.40.10:FF:000032">
    <property type="entry name" value="palladin isoform X1"/>
    <property type="match status" value="1"/>
</dbReference>
<evidence type="ECO:0000256" key="7">
    <source>
        <dbReference type="ARBA" id="ARBA00023180"/>
    </source>
</evidence>
<dbReference type="SUPFAM" id="SSF52058">
    <property type="entry name" value="L domain-like"/>
    <property type="match status" value="2"/>
</dbReference>
<evidence type="ECO:0000313" key="14">
    <source>
        <dbReference type="Proteomes" id="UP000594262"/>
    </source>
</evidence>
<sequence>MDIYNFIYVVILIFNVLQPNDGVRAERSCTIKEKTLDCTKLNMTVFESTIFPTNIEHIVLDNNKLTEFPNLEKFPNLKSISISHNLLTSLKNFGSFLHLELLNLSHNQLENLDGLFNSTLTKLQKLFISHNQLEKIDKIFQSSFPNLQSLDASHNKIKQLIGSRRRSRSLFPNLKYLALNNNEVSYVKYFFDHLSSTETIILSYNKLQKLTNEHFITLVQRNNLKELYLDHNLLKSIELWFRFLIKLDLSHNRLETFKNDAFYLESLTEMDLSGNKIEFPSKDLFSKTQAMARLNLSNNNIRSLSENSFMYLQNLKYLDLSTNNISVGMKEFDKVFLWLKNLKTLNIRRNKILLLPTNSFPGLGALEVLDLAGNDIKYIERNALSNLKNLVELNIDTRDLDCDCSITWFRDWLSLQTTLIKKSISGVCASPPWLRNKNAMTILDSELTCVKHNKDYTIRPKFVIQPTSKYIKIHGNVSLECVATSSVENLILINWYLDGQPVHHRKTVESKLQYVRANLYKKSSTLLLNDIRHDERGSYWCDAVNIYGSRRSKEANVTIVVPPTISKRPQPKIIKRTGDDVRLPCSAEGIPAPLISFKKITGDETAWKYATINRRIHYEKETFSFIVRDLKVEDSGFYACSASSRAGKVNATVQLVVIAKPSFIRPMKSKRVPPGTVAVLDCIISGNPRPHIQWFKDNHMLRPSKSITLSNQMMVINNFNERDVGSYSCHASNDLGSASQSARLELSQTEREQATPNVAIIAMTVIIVFTVTSFIWFMMFCYCRRKRKQEREISRAPTDDHAHLSQYKEGLVPELPKDYLLRCNGKLISPTPPVLTPAIDTVQRLSDSEPLLEHSMRRSGIAFEDDTQIDDCPEANLLMRDTLRYLREQTDAPPLGKVTTSQLQKSQIDNDYMTDEESSDQHDSGVLVHYKSGSSLCEQSLLRESRGRPYVTIDVTRDKRKESGIRYHHKHSLSVDDSSVNSNQPSSLQKRKRLTSQSNPNAREESSGIESGVSSSSESISSFKDVDALGQQNVEVL</sequence>
<dbReference type="InterPro" id="IPR007110">
    <property type="entry name" value="Ig-like_dom"/>
</dbReference>
<evidence type="ECO:0000256" key="8">
    <source>
        <dbReference type="ARBA" id="ARBA00023319"/>
    </source>
</evidence>
<keyword evidence="8" id="KW-0393">Immunoglobulin domain</keyword>
<keyword evidence="10" id="KW-0812">Transmembrane</keyword>
<dbReference type="FunFam" id="2.60.40.10:FF:000425">
    <property type="entry name" value="Myosin light chain kinase"/>
    <property type="match status" value="1"/>
</dbReference>
<evidence type="ECO:0000259" key="12">
    <source>
        <dbReference type="PROSITE" id="PS50835"/>
    </source>
</evidence>
<dbReference type="Pfam" id="PF13855">
    <property type="entry name" value="LRR_8"/>
    <property type="match status" value="3"/>
</dbReference>
<dbReference type="RefSeq" id="XP_066922497.1">
    <property type="nucleotide sequence ID" value="XM_067066396.1"/>
</dbReference>
<dbReference type="SMART" id="SM00365">
    <property type="entry name" value="LRR_SD22"/>
    <property type="match status" value="9"/>
</dbReference>
<dbReference type="AlphaFoldDB" id="A0A7M5VE72"/>
<dbReference type="SMART" id="SM00369">
    <property type="entry name" value="LRR_TYP"/>
    <property type="match status" value="11"/>
</dbReference>
<keyword evidence="7" id="KW-0325">Glycoprotein</keyword>
<reference evidence="13" key="1">
    <citation type="submission" date="2021-01" db="UniProtKB">
        <authorList>
            <consortium name="EnsemblMetazoa"/>
        </authorList>
    </citation>
    <scope>IDENTIFICATION</scope>
</reference>
<dbReference type="InterPro" id="IPR013098">
    <property type="entry name" value="Ig_I-set"/>
</dbReference>
<keyword evidence="6" id="KW-1015">Disulfide bond</keyword>
<feature type="compositionally biased region" description="Low complexity" evidence="9">
    <location>
        <begin position="975"/>
        <end position="988"/>
    </location>
</feature>
<dbReference type="CDD" id="cd00096">
    <property type="entry name" value="Ig"/>
    <property type="match status" value="1"/>
</dbReference>
<evidence type="ECO:0000256" key="4">
    <source>
        <dbReference type="ARBA" id="ARBA00022729"/>
    </source>
</evidence>
<keyword evidence="10" id="KW-1133">Transmembrane helix</keyword>
<keyword evidence="4 11" id="KW-0732">Signal</keyword>
<dbReference type="EnsemblMetazoa" id="CLYHEMT009428.1">
    <property type="protein sequence ID" value="CLYHEMP009428.1"/>
    <property type="gene ID" value="CLYHEMG009428"/>
</dbReference>
<dbReference type="Pfam" id="PF07679">
    <property type="entry name" value="I-set"/>
    <property type="match status" value="2"/>
</dbReference>
<feature type="domain" description="Ig-like" evidence="12">
    <location>
        <begin position="460"/>
        <end position="558"/>
    </location>
</feature>
<dbReference type="Gene3D" id="3.80.10.10">
    <property type="entry name" value="Ribonuclease Inhibitor"/>
    <property type="match status" value="3"/>
</dbReference>
<keyword evidence="14" id="KW-1185">Reference proteome</keyword>
<dbReference type="PANTHER" id="PTHR46652">
    <property type="entry name" value="LEUCINE-RICH REPEAT AND IQ DOMAIN-CONTAINING PROTEIN 1-RELATED"/>
    <property type="match status" value="1"/>
</dbReference>
<evidence type="ECO:0000256" key="5">
    <source>
        <dbReference type="ARBA" id="ARBA00022737"/>
    </source>
</evidence>